<evidence type="ECO:0000259" key="7">
    <source>
        <dbReference type="Pfam" id="PF00296"/>
    </source>
</evidence>
<sequence length="367" mass="40420">MTQIGVFLPIGRRGWLISTTSPDTMPSFDLNKAVIQRAEHFGLDFALSMIKLRGYNGPSQYWVQNLESFTMMSGLAAVTSRIKLFASCAMLTLPPALTARMAVTLDSIAPGRVGVNMVTGWQPKEYQQMGIELTPEHFARRYDYAAEYAQVMQGLWRDGRSDFKGDFFQMDDCILEPRPTNGHIPIVGAGQSEKGMEFVAKYGDYNFVGAGGDMNNTSASKEMVAKVNAAAEKHGRDTGAFLLLMLIADRTEELAFQKWELYKQGTDIEALEWQAAQAGQDKVAKDGSTAANLVRAIKNPQPTGMLKLIGSYEQVAAMLDEIAETPGLKGIMLTFDDFVIGMEQFGQYIQPLMKTRNGAGRKTSFAA</sequence>
<dbReference type="EMBL" id="FOZW01000002">
    <property type="protein sequence ID" value="SFS57736.1"/>
    <property type="molecule type" value="Genomic_DNA"/>
</dbReference>
<keyword evidence="9" id="KW-1185">Reference proteome</keyword>
<dbReference type="Pfam" id="PF00296">
    <property type="entry name" value="Bac_luciferase"/>
    <property type="match status" value="1"/>
</dbReference>
<dbReference type="Gene3D" id="3.20.20.30">
    <property type="entry name" value="Luciferase-like domain"/>
    <property type="match status" value="1"/>
</dbReference>
<evidence type="ECO:0000313" key="9">
    <source>
        <dbReference type="Proteomes" id="UP000199392"/>
    </source>
</evidence>
<evidence type="ECO:0000256" key="4">
    <source>
        <dbReference type="ARBA" id="ARBA00023002"/>
    </source>
</evidence>
<proteinExistence type="inferred from homology"/>
<keyword evidence="4 6" id="KW-0560">Oxidoreductase</keyword>
<gene>
    <name evidence="6" type="primary">rutA</name>
    <name evidence="8" type="ORF">SAMN04488050_102538</name>
</gene>
<evidence type="ECO:0000256" key="1">
    <source>
        <dbReference type="ARBA" id="ARBA00022630"/>
    </source>
</evidence>
<evidence type="ECO:0000256" key="2">
    <source>
        <dbReference type="ARBA" id="ARBA00022643"/>
    </source>
</evidence>
<dbReference type="GO" id="GO:0052614">
    <property type="term" value="F:uracil oxygenase activity"/>
    <property type="evidence" value="ECO:0007669"/>
    <property type="project" value="UniProtKB-EC"/>
</dbReference>
<feature type="binding site" evidence="6">
    <location>
        <position position="125"/>
    </location>
    <ligand>
        <name>FMN</name>
        <dbReference type="ChEBI" id="CHEBI:58210"/>
    </ligand>
</feature>
<feature type="binding site" evidence="6">
    <location>
        <position position="192"/>
    </location>
    <ligand>
        <name>FMN</name>
        <dbReference type="ChEBI" id="CHEBI:58210"/>
    </ligand>
</feature>
<dbReference type="HAMAP" id="MF_01699">
    <property type="entry name" value="RutA"/>
    <property type="match status" value="1"/>
</dbReference>
<dbReference type="GO" id="GO:0019740">
    <property type="term" value="P:nitrogen utilization"/>
    <property type="evidence" value="ECO:0007669"/>
    <property type="project" value="UniProtKB-UniRule"/>
</dbReference>
<feature type="binding site" evidence="6">
    <location>
        <position position="116"/>
    </location>
    <ligand>
        <name>FMN</name>
        <dbReference type="ChEBI" id="CHEBI:58210"/>
    </ligand>
</feature>
<evidence type="ECO:0000256" key="3">
    <source>
        <dbReference type="ARBA" id="ARBA00022857"/>
    </source>
</evidence>
<accession>A0A1I6QZ59</accession>
<dbReference type="InterPro" id="IPR011251">
    <property type="entry name" value="Luciferase-like_dom"/>
</dbReference>
<feature type="binding site" evidence="6">
    <location>
        <begin position="50"/>
        <end position="51"/>
    </location>
    <ligand>
        <name>FMN</name>
        <dbReference type="ChEBI" id="CHEBI:58210"/>
    </ligand>
</feature>
<keyword evidence="1 6" id="KW-0285">Flavoprotein</keyword>
<dbReference type="RefSeq" id="WP_092420357.1">
    <property type="nucleotide sequence ID" value="NZ_FNCL01000001.1"/>
</dbReference>
<dbReference type="GO" id="GO:0008726">
    <property type="term" value="F:alkanesulfonate monooxygenase activity"/>
    <property type="evidence" value="ECO:0007669"/>
    <property type="project" value="TreeGrafter"/>
</dbReference>
<name>A0A1I6QZ59_9RHOB</name>
<dbReference type="Proteomes" id="UP000199392">
    <property type="component" value="Unassembled WGS sequence"/>
</dbReference>
<comment type="similarity">
    <text evidence="6">Belongs to the NtaA/SnaA/DszA monooxygenase family. RutA subfamily.</text>
</comment>
<keyword evidence="3 6" id="KW-0521">NADP</keyword>
<dbReference type="GO" id="GO:0006212">
    <property type="term" value="P:uracil catabolic process"/>
    <property type="evidence" value="ECO:0007669"/>
    <property type="project" value="UniProtKB-UniRule"/>
</dbReference>
<evidence type="ECO:0000313" key="8">
    <source>
        <dbReference type="EMBL" id="SFS57736.1"/>
    </source>
</evidence>
<dbReference type="GO" id="GO:0046306">
    <property type="term" value="P:alkanesulfonate catabolic process"/>
    <property type="evidence" value="ECO:0007669"/>
    <property type="project" value="TreeGrafter"/>
</dbReference>
<dbReference type="EC" id="1.14.99.46" evidence="6"/>
<dbReference type="InterPro" id="IPR036661">
    <property type="entry name" value="Luciferase-like_sf"/>
</dbReference>
<feature type="domain" description="Luciferase-like" evidence="7">
    <location>
        <begin position="3"/>
        <end position="325"/>
    </location>
</feature>
<dbReference type="STRING" id="311180.SAMN04488050_102538"/>
<comment type="function">
    <text evidence="6">Catalyzes the pyrimidine ring opening between N-3 and C-4 by an unusual flavin hydroperoxide-catalyzed mechanism, adding oxygen atoms in the process to yield ureidoacrylate peracid, that immediately reacts with FMN forming ureidoacrylate and FMN-N(5)-oxide. The FMN-N(5)-oxide reacts spontaneously with NADH to produce FMN. Requires the flavin reductase RutF to regenerate FMN in vivo.</text>
</comment>
<evidence type="ECO:0000256" key="6">
    <source>
        <dbReference type="HAMAP-Rule" id="MF_01699"/>
    </source>
</evidence>
<dbReference type="PANTHER" id="PTHR42847">
    <property type="entry name" value="ALKANESULFONATE MONOOXYGENASE"/>
    <property type="match status" value="1"/>
</dbReference>
<evidence type="ECO:0000256" key="5">
    <source>
        <dbReference type="ARBA" id="ARBA00023033"/>
    </source>
</evidence>
<dbReference type="AlphaFoldDB" id="A0A1I6QZ59"/>
<dbReference type="SUPFAM" id="SSF51679">
    <property type="entry name" value="Bacterial luciferase-like"/>
    <property type="match status" value="1"/>
</dbReference>
<reference evidence="9" key="1">
    <citation type="submission" date="2016-10" db="EMBL/GenBank/DDBJ databases">
        <authorList>
            <person name="Varghese N."/>
            <person name="Submissions S."/>
        </authorList>
    </citation>
    <scope>NUCLEOTIDE SEQUENCE [LARGE SCALE GENOMIC DNA]</scope>
    <source>
        <strain evidence="9">DSM 26894</strain>
    </source>
</reference>
<dbReference type="InterPro" id="IPR050172">
    <property type="entry name" value="SsuD_RutA_monooxygenase"/>
</dbReference>
<feature type="binding site" evidence="6">
    <location>
        <begin position="141"/>
        <end position="142"/>
    </location>
    <ligand>
        <name>FMN</name>
        <dbReference type="ChEBI" id="CHEBI:58210"/>
    </ligand>
</feature>
<comment type="catalytic activity">
    <reaction evidence="6">
        <text>uracil + FMNH2 + NADH + O2 = (Z)-3-ureidoacrylate + FMN + NAD(+) + H2O + H(+)</text>
        <dbReference type="Rhea" id="RHEA:31587"/>
        <dbReference type="ChEBI" id="CHEBI:15377"/>
        <dbReference type="ChEBI" id="CHEBI:15378"/>
        <dbReference type="ChEBI" id="CHEBI:15379"/>
        <dbReference type="ChEBI" id="CHEBI:17568"/>
        <dbReference type="ChEBI" id="CHEBI:57540"/>
        <dbReference type="ChEBI" id="CHEBI:57618"/>
        <dbReference type="ChEBI" id="CHEBI:57945"/>
        <dbReference type="ChEBI" id="CHEBI:58210"/>
        <dbReference type="ChEBI" id="CHEBI:59891"/>
        <dbReference type="EC" id="1.14.99.46"/>
    </reaction>
</comment>
<dbReference type="PANTHER" id="PTHR42847:SF4">
    <property type="entry name" value="ALKANESULFONATE MONOOXYGENASE-RELATED"/>
    <property type="match status" value="1"/>
</dbReference>
<keyword evidence="2 6" id="KW-0288">FMN</keyword>
<keyword evidence="5 6" id="KW-0503">Monooxygenase</keyword>
<dbReference type="InterPro" id="IPR019914">
    <property type="entry name" value="Pyrimidine_monooxygenase_RutA"/>
</dbReference>
<dbReference type="OrthoDB" id="9779442at2"/>
<protein>
    <recommendedName>
        <fullName evidence="6">Pyrimidine monooxygenase RutA</fullName>
        <ecNumber evidence="6">1.14.99.46</ecNumber>
    </recommendedName>
</protein>
<organism evidence="8 9">
    <name type="scientific">Alloyangia pacifica</name>
    <dbReference type="NCBI Taxonomy" id="311180"/>
    <lineage>
        <taxon>Bacteria</taxon>
        <taxon>Pseudomonadati</taxon>
        <taxon>Pseudomonadota</taxon>
        <taxon>Alphaproteobacteria</taxon>
        <taxon>Rhodobacterales</taxon>
        <taxon>Roseobacteraceae</taxon>
        <taxon>Alloyangia</taxon>
    </lineage>
</organism>
<comment type="catalytic activity">
    <reaction evidence="6">
        <text>thymine + FMNH2 + NADH + O2 = (Z)-2-methylureidoacrylate + FMN + NAD(+) + H2O + H(+)</text>
        <dbReference type="Rhea" id="RHEA:31599"/>
        <dbReference type="ChEBI" id="CHEBI:15377"/>
        <dbReference type="ChEBI" id="CHEBI:15378"/>
        <dbReference type="ChEBI" id="CHEBI:15379"/>
        <dbReference type="ChEBI" id="CHEBI:17821"/>
        <dbReference type="ChEBI" id="CHEBI:57540"/>
        <dbReference type="ChEBI" id="CHEBI:57618"/>
        <dbReference type="ChEBI" id="CHEBI:57945"/>
        <dbReference type="ChEBI" id="CHEBI:58210"/>
        <dbReference type="ChEBI" id="CHEBI:143783"/>
        <dbReference type="EC" id="1.14.99.46"/>
    </reaction>
</comment>